<dbReference type="RefSeq" id="WP_052829953.1">
    <property type="nucleotide sequence ID" value="NZ_CP007142.1"/>
</dbReference>
<evidence type="ECO:0000256" key="1">
    <source>
        <dbReference type="ARBA" id="ARBA00004651"/>
    </source>
</evidence>
<dbReference type="InterPro" id="IPR003838">
    <property type="entry name" value="ABC3_permease_C"/>
</dbReference>
<evidence type="ECO:0000259" key="9">
    <source>
        <dbReference type="Pfam" id="PF12704"/>
    </source>
</evidence>
<dbReference type="GO" id="GO:0098797">
    <property type="term" value="C:plasma membrane protein complex"/>
    <property type="evidence" value="ECO:0007669"/>
    <property type="project" value="TreeGrafter"/>
</dbReference>
<dbReference type="Pfam" id="PF12704">
    <property type="entry name" value="MacB_PCD"/>
    <property type="match status" value="1"/>
</dbReference>
<dbReference type="GO" id="GO:0044874">
    <property type="term" value="P:lipoprotein localization to outer membrane"/>
    <property type="evidence" value="ECO:0007669"/>
    <property type="project" value="TreeGrafter"/>
</dbReference>
<dbReference type="KEGG" id="gsn:YC6258_00033"/>
<comment type="subcellular location">
    <subcellularLocation>
        <location evidence="1">Cell membrane</location>
        <topology evidence="1">Multi-pass membrane protein</topology>
    </subcellularLocation>
</comment>
<accession>A0A0C5VPA3</accession>
<evidence type="ECO:0000256" key="5">
    <source>
        <dbReference type="ARBA" id="ARBA00022989"/>
    </source>
</evidence>
<dbReference type="Pfam" id="PF02687">
    <property type="entry name" value="FtsX"/>
    <property type="match status" value="1"/>
</dbReference>
<protein>
    <submittedName>
        <fullName evidence="10">ABC-type transport system, involved in lipoprotein release, permease component</fullName>
    </submittedName>
</protein>
<keyword evidence="4 7" id="KW-0812">Transmembrane</keyword>
<evidence type="ECO:0000313" key="11">
    <source>
        <dbReference type="Proteomes" id="UP000032266"/>
    </source>
</evidence>
<evidence type="ECO:0000256" key="7">
    <source>
        <dbReference type="SAM" id="Phobius"/>
    </source>
</evidence>
<organism evidence="10 11">
    <name type="scientific">Gynuella sunshinyii YC6258</name>
    <dbReference type="NCBI Taxonomy" id="1445510"/>
    <lineage>
        <taxon>Bacteria</taxon>
        <taxon>Pseudomonadati</taxon>
        <taxon>Pseudomonadota</taxon>
        <taxon>Gammaproteobacteria</taxon>
        <taxon>Oceanospirillales</taxon>
        <taxon>Saccharospirillaceae</taxon>
        <taxon>Gynuella</taxon>
    </lineage>
</organism>
<feature type="transmembrane region" description="Helical" evidence="7">
    <location>
        <begin position="381"/>
        <end position="404"/>
    </location>
</feature>
<dbReference type="InterPro" id="IPR051447">
    <property type="entry name" value="Lipoprotein-release_system"/>
</dbReference>
<evidence type="ECO:0000256" key="6">
    <source>
        <dbReference type="ARBA" id="ARBA00023136"/>
    </source>
</evidence>
<dbReference type="PANTHER" id="PTHR30489:SF0">
    <property type="entry name" value="LIPOPROTEIN-RELEASING SYSTEM TRANSMEMBRANE PROTEIN LOLE"/>
    <property type="match status" value="1"/>
</dbReference>
<dbReference type="OrthoDB" id="9770036at2"/>
<keyword evidence="6 7" id="KW-0472">Membrane</keyword>
<keyword evidence="3" id="KW-1003">Cell membrane</keyword>
<name>A0A0C5VPA3_9GAMM</name>
<reference evidence="10 11" key="1">
    <citation type="submission" date="2014-01" db="EMBL/GenBank/DDBJ databases">
        <title>Full genme sequencing of cellulolytic bacterium Gynuella sunshinyii YC6258T gen. nov., sp. nov.</title>
        <authorList>
            <person name="Khan H."/>
            <person name="Chung E.J."/>
            <person name="Chung Y.R."/>
        </authorList>
    </citation>
    <scope>NUCLEOTIDE SEQUENCE [LARGE SCALE GENOMIC DNA]</scope>
    <source>
        <strain evidence="10 11">YC6258</strain>
    </source>
</reference>
<dbReference type="STRING" id="1445510.YC6258_00033"/>
<keyword evidence="10" id="KW-0449">Lipoprotein</keyword>
<feature type="domain" description="ABC3 transporter permease C-terminal" evidence="8">
    <location>
        <begin position="280"/>
        <end position="404"/>
    </location>
</feature>
<evidence type="ECO:0000256" key="4">
    <source>
        <dbReference type="ARBA" id="ARBA00022692"/>
    </source>
</evidence>
<gene>
    <name evidence="10" type="ORF">YC6258_00033</name>
</gene>
<keyword evidence="5 7" id="KW-1133">Transmembrane helix</keyword>
<keyword evidence="11" id="KW-1185">Reference proteome</keyword>
<evidence type="ECO:0000256" key="2">
    <source>
        <dbReference type="ARBA" id="ARBA00005236"/>
    </source>
</evidence>
<feature type="transmembrane region" description="Helical" evidence="7">
    <location>
        <begin position="21"/>
        <end position="41"/>
    </location>
</feature>
<sequence>MSLPLTVKLAMRNLRRNRRRTVLTGLSMFGGYILLVLSLSLQDGSYDSVLRTYTRDHSGHIQLTQAQYLDQPTLYRTVHDYQSWIERIEQFPFVRQVTPRIQAAALAYGTDKAAPAIVYGIDPQREQQTSYLGRKISQGTFFNSDINADGYYQTMLGYSLARQLRLTVDDELVLISQGADGSMANDVYIVSAIIGDSDAPERLNVYLPLNAAQQFFVLPHQVHQLVILTNDYLQAEPQSQQLNTQLDTGLRPQQLHFSPWQVIEHEFYRTMKADKQGNVVSMYIVVFLVCLGVLNTILMNILERTGEFGVLKAIGTSPWRIYLQILLETLLLALLSCVAGLIIALPLNYYFTHIGITLAEPMEISGLVFEKMTGIMTVPTFLNPVIIICLASVAVAMLPAIRAARLVPLDAMRRL</sequence>
<feature type="transmembrane region" description="Helical" evidence="7">
    <location>
        <begin position="321"/>
        <end position="345"/>
    </location>
</feature>
<comment type="similarity">
    <text evidence="2">Belongs to the ABC-4 integral membrane protein family. LolC/E subfamily.</text>
</comment>
<dbReference type="InterPro" id="IPR025857">
    <property type="entry name" value="MacB_PCD"/>
</dbReference>
<proteinExistence type="inferred from homology"/>
<dbReference type="AlphaFoldDB" id="A0A0C5VPA3"/>
<evidence type="ECO:0000256" key="3">
    <source>
        <dbReference type="ARBA" id="ARBA00022475"/>
    </source>
</evidence>
<evidence type="ECO:0000313" key="10">
    <source>
        <dbReference type="EMBL" id="AJQ92089.1"/>
    </source>
</evidence>
<dbReference type="EMBL" id="CP007142">
    <property type="protein sequence ID" value="AJQ92089.1"/>
    <property type="molecule type" value="Genomic_DNA"/>
</dbReference>
<evidence type="ECO:0000259" key="8">
    <source>
        <dbReference type="Pfam" id="PF02687"/>
    </source>
</evidence>
<feature type="transmembrane region" description="Helical" evidence="7">
    <location>
        <begin position="280"/>
        <end position="301"/>
    </location>
</feature>
<dbReference type="HOGENOM" id="CLU_000604_8_6_6"/>
<feature type="domain" description="MacB-like periplasmic core" evidence="9">
    <location>
        <begin position="21"/>
        <end position="238"/>
    </location>
</feature>
<dbReference type="PANTHER" id="PTHR30489">
    <property type="entry name" value="LIPOPROTEIN-RELEASING SYSTEM TRANSMEMBRANE PROTEIN LOLE"/>
    <property type="match status" value="1"/>
</dbReference>
<dbReference type="Proteomes" id="UP000032266">
    <property type="component" value="Chromosome"/>
</dbReference>